<dbReference type="EMBL" id="PYAV01000002">
    <property type="protein sequence ID" value="PSL50793.1"/>
    <property type="molecule type" value="Genomic_DNA"/>
</dbReference>
<keyword evidence="1" id="KW-0963">Cytoplasm</keyword>
<dbReference type="OrthoDB" id="2990788at2"/>
<evidence type="ECO:0000313" key="2">
    <source>
        <dbReference type="EMBL" id="PSL50793.1"/>
    </source>
</evidence>
<name>A0A2P8HX24_9BACI</name>
<organism evidence="2 3">
    <name type="scientific">Salsuginibacillus halophilus</name>
    <dbReference type="NCBI Taxonomy" id="517424"/>
    <lineage>
        <taxon>Bacteria</taxon>
        <taxon>Bacillati</taxon>
        <taxon>Bacillota</taxon>
        <taxon>Bacilli</taxon>
        <taxon>Bacillales</taxon>
        <taxon>Bacillaceae</taxon>
        <taxon>Salsuginibacillus</taxon>
    </lineage>
</organism>
<keyword evidence="3" id="KW-1185">Reference proteome</keyword>
<reference evidence="2 3" key="1">
    <citation type="submission" date="2018-03" db="EMBL/GenBank/DDBJ databases">
        <title>Genomic Encyclopedia of Type Strains, Phase III (KMG-III): the genomes of soil and plant-associated and newly described type strains.</title>
        <authorList>
            <person name="Whitman W."/>
        </authorList>
    </citation>
    <scope>NUCLEOTIDE SEQUENCE [LARGE SCALE GENOMIC DNA]</scope>
    <source>
        <strain evidence="2 3">CGMCC 1.07653</strain>
    </source>
</reference>
<comment type="caution">
    <text evidence="2">The sequence shown here is derived from an EMBL/GenBank/DDBJ whole genome shotgun (WGS) entry which is preliminary data.</text>
</comment>
<dbReference type="RefSeq" id="WP_106587519.1">
    <property type="nucleotide sequence ID" value="NZ_PYAV01000002.1"/>
</dbReference>
<dbReference type="Proteomes" id="UP000242310">
    <property type="component" value="Unassembled WGS sequence"/>
</dbReference>
<proteinExistence type="predicted"/>
<sequence length="88" mass="10282">MYQKRQGLAVWLKSTKKVRQLRKYGLVHYVSKRMKYAVLYCDLGEEEDVVQALASLSFVTDVQRSPRTELNFDFAAAFQEEKAKMEQS</sequence>
<evidence type="ECO:0000313" key="3">
    <source>
        <dbReference type="Proteomes" id="UP000242310"/>
    </source>
</evidence>
<dbReference type="Pfam" id="PF09902">
    <property type="entry name" value="DUF2129"/>
    <property type="match status" value="1"/>
</dbReference>
<dbReference type="PIRSF" id="PIRSF031653">
    <property type="entry name" value="UCP031653"/>
    <property type="match status" value="1"/>
</dbReference>
<protein>
    <submittedName>
        <fullName evidence="2">Uncharacterized protein YlbG (UPF0298 family)</fullName>
    </submittedName>
</protein>
<dbReference type="AlphaFoldDB" id="A0A2P8HX24"/>
<accession>A0A2P8HX24</accession>
<dbReference type="InterPro" id="IPR016979">
    <property type="entry name" value="DUF2129"/>
</dbReference>
<evidence type="ECO:0000256" key="1">
    <source>
        <dbReference type="ARBA" id="ARBA00022490"/>
    </source>
</evidence>
<gene>
    <name evidence="2" type="ORF">B0H94_10269</name>
</gene>